<evidence type="ECO:0000256" key="1">
    <source>
        <dbReference type="SAM" id="SignalP"/>
    </source>
</evidence>
<sequence>MYKSFFITLVLCFLLKPALAVSSVEKQQVLASMNNFLRVLDNNESWNKLTPYIDFPDAGVPDCGMFIESYHSHLLMINDTRASVRVQFNVAGEFAGLNYYRYPQSIKREVTYRLVYTNRSWSVIDESEVTSYIPSFNGTSSWKVRTADIAFMNIRFIDWHMRYYSPHTTDRIKTAFPPQHCWVR</sequence>
<dbReference type="Proteomes" id="UP000236655">
    <property type="component" value="Chromosome"/>
</dbReference>
<keyword evidence="1" id="KW-0732">Signal</keyword>
<accession>A0A2I7N5S0</accession>
<feature type="signal peptide" evidence="1">
    <location>
        <begin position="1"/>
        <end position="20"/>
    </location>
</feature>
<keyword evidence="3" id="KW-1185">Reference proteome</keyword>
<dbReference type="KEGG" id="nba:CUN60_05720"/>
<dbReference type="RefSeq" id="WP_102951110.1">
    <property type="nucleotide sequence ID" value="NZ_CP024847.1"/>
</dbReference>
<feature type="chain" id="PRO_5014382206" description="DUF4468 domain-containing protein" evidence="1">
    <location>
        <begin position="21"/>
        <end position="184"/>
    </location>
</feature>
<evidence type="ECO:0000313" key="2">
    <source>
        <dbReference type="EMBL" id="AUR51813.1"/>
    </source>
</evidence>
<dbReference type="AlphaFoldDB" id="A0A2I7N5S0"/>
<evidence type="ECO:0008006" key="4">
    <source>
        <dbReference type="Google" id="ProtNLM"/>
    </source>
</evidence>
<gene>
    <name evidence="2" type="ORF">CUN60_05720</name>
</gene>
<protein>
    <recommendedName>
        <fullName evidence="4">DUF4468 domain-containing protein</fullName>
    </recommendedName>
</protein>
<organism evidence="2 3">
    <name type="scientific">Aquella oligotrophica</name>
    <dbReference type="NCBI Taxonomy" id="2067065"/>
    <lineage>
        <taxon>Bacteria</taxon>
        <taxon>Pseudomonadati</taxon>
        <taxon>Pseudomonadota</taxon>
        <taxon>Betaproteobacteria</taxon>
        <taxon>Neisseriales</taxon>
        <taxon>Neisseriaceae</taxon>
        <taxon>Aquella</taxon>
    </lineage>
</organism>
<evidence type="ECO:0000313" key="3">
    <source>
        <dbReference type="Proteomes" id="UP000236655"/>
    </source>
</evidence>
<reference evidence="3" key="1">
    <citation type="submission" date="2017-11" db="EMBL/GenBank/DDBJ databases">
        <authorList>
            <person name="Chan K.G."/>
            <person name="Lee L.S."/>
        </authorList>
    </citation>
    <scope>NUCLEOTIDE SEQUENCE [LARGE SCALE GENOMIC DNA]</scope>
    <source>
        <strain evidence="3">DSM 100970</strain>
    </source>
</reference>
<proteinExistence type="predicted"/>
<name>A0A2I7N5S0_9NEIS</name>
<dbReference type="EMBL" id="CP024847">
    <property type="protein sequence ID" value="AUR51813.1"/>
    <property type="molecule type" value="Genomic_DNA"/>
</dbReference>